<feature type="transmembrane region" description="Helical" evidence="2">
    <location>
        <begin position="163"/>
        <end position="191"/>
    </location>
</feature>
<feature type="transmembrane region" description="Helical" evidence="2">
    <location>
        <begin position="232"/>
        <end position="252"/>
    </location>
</feature>
<feature type="transmembrane region" description="Helical" evidence="2">
    <location>
        <begin position="264"/>
        <end position="288"/>
    </location>
</feature>
<dbReference type="Proteomes" id="UP000010793">
    <property type="component" value="Chromosome"/>
</dbReference>
<organism evidence="3 4">
    <name type="scientific">Brachyspira pilosicoli P43/6/78</name>
    <dbReference type="NCBI Taxonomy" id="1042417"/>
    <lineage>
        <taxon>Bacteria</taxon>
        <taxon>Pseudomonadati</taxon>
        <taxon>Spirochaetota</taxon>
        <taxon>Spirochaetia</taxon>
        <taxon>Brachyspirales</taxon>
        <taxon>Brachyspiraceae</taxon>
        <taxon>Brachyspira</taxon>
    </lineage>
</organism>
<feature type="transmembrane region" description="Helical" evidence="2">
    <location>
        <begin position="12"/>
        <end position="37"/>
    </location>
</feature>
<evidence type="ECO:0000256" key="2">
    <source>
        <dbReference type="SAM" id="Phobius"/>
    </source>
</evidence>
<name>A0A3B6VI18_BRAPL</name>
<reference evidence="3 4" key="1">
    <citation type="journal article" date="2013" name="Genome Announc.">
        <title>Complete Genome Sequence of the Porcine Strain Brachyspira pilosicoli P43/6/78(T.).</title>
        <authorList>
            <person name="Lin C."/>
            <person name="den Bakker H.C."/>
            <person name="Suzuki H."/>
            <person name="Lefebure T."/>
            <person name="Ponnala L."/>
            <person name="Sun Q."/>
            <person name="Stanhope M.J."/>
            <person name="Wiedmann M."/>
            <person name="Duhamel G.E."/>
        </authorList>
    </citation>
    <scope>NUCLEOTIDE SEQUENCE [LARGE SCALE GENOMIC DNA]</scope>
    <source>
        <strain evidence="3 4">P43/6/78</strain>
    </source>
</reference>
<evidence type="ECO:0000313" key="3">
    <source>
        <dbReference type="EMBL" id="AGA65566.1"/>
    </source>
</evidence>
<feature type="transmembrane region" description="Helical" evidence="2">
    <location>
        <begin position="206"/>
        <end position="225"/>
    </location>
</feature>
<feature type="transmembrane region" description="Helical" evidence="2">
    <location>
        <begin position="57"/>
        <end position="79"/>
    </location>
</feature>
<dbReference type="AlphaFoldDB" id="A0A3B6VI18"/>
<evidence type="ECO:0000313" key="4">
    <source>
        <dbReference type="Proteomes" id="UP000010793"/>
    </source>
</evidence>
<dbReference type="EMBL" id="CP002873">
    <property type="protein sequence ID" value="AGA65566.1"/>
    <property type="molecule type" value="Genomic_DNA"/>
</dbReference>
<proteinExistence type="predicted"/>
<accession>A0A3B6VI18</accession>
<protein>
    <submittedName>
        <fullName evidence="3">Uncharacterized protein</fullName>
    </submittedName>
</protein>
<keyword evidence="2" id="KW-1133">Transmembrane helix</keyword>
<dbReference type="KEGG" id="bpip:BPP43_01070"/>
<sequence>MPNTKLFFRHFFIFYIKVALIHTLTYFIFGLLFSNIFDYSTIYSYNVVNNFMRGFDSPLILLGPFLQPIRAIFITIALYPIRNIIATKLGFLKLWIILVFIGIIATPAAAPSSLEGIIYTQLPLEYHLISLPELLLQTLIFSILLWAFELLPNKNENFSNRLFLLKIIFSLFFSLFGIFLTSVSGLIIINFLEIDYMNIKLDKETISYLTAILILTIIVSYGFANKVAKNKIWLLLVIPLIFIIYLVLPYFYNYFFNTAYNTKIALIPYASSSVLMSFIYYVLFVLFYGRIVKNKNIKNDDKTLEIKNIETNEETKNNEDTNNISLDSQNKEDNK</sequence>
<gene>
    <name evidence="3" type="ORF">BPP43_01070</name>
</gene>
<feature type="transmembrane region" description="Helical" evidence="2">
    <location>
        <begin position="134"/>
        <end position="151"/>
    </location>
</feature>
<evidence type="ECO:0000256" key="1">
    <source>
        <dbReference type="SAM" id="MobiDB-lite"/>
    </source>
</evidence>
<feature type="region of interest" description="Disordered" evidence="1">
    <location>
        <begin position="315"/>
        <end position="335"/>
    </location>
</feature>
<feature type="transmembrane region" description="Helical" evidence="2">
    <location>
        <begin position="91"/>
        <end position="114"/>
    </location>
</feature>
<keyword evidence="2" id="KW-0812">Transmembrane</keyword>
<dbReference type="RefSeq" id="WP_015273900.1">
    <property type="nucleotide sequence ID" value="NC_019908.1"/>
</dbReference>
<keyword evidence="2" id="KW-0472">Membrane</keyword>
<keyword evidence="4" id="KW-1185">Reference proteome</keyword>